<dbReference type="HOGENOM" id="CLU_046550_6_0_1"/>
<dbReference type="SUPFAM" id="SSF52949">
    <property type="entry name" value="Macro domain-like"/>
    <property type="match status" value="1"/>
</dbReference>
<dbReference type="STRING" id="685588.A0A067TAH2"/>
<protein>
    <recommendedName>
        <fullName evidence="3">Macro-like domain-containing protein</fullName>
    </recommendedName>
</protein>
<sequence>MDDLEFILLDRSGALVKAWNDAFAELVPDNIRGKFTTVSSMLSALESPHNQFDCIVSPANSYGFLDGGQVLSPIAMIFDHYISETLSPNDYHEPTRHVQSVLYDRWRGFAPPGTCTIIPLEGSTCAKNQHQCSFIALCPTMRVPEVVTWNRELVYNVMWSLLVSLDQHNRAVNDSGKGTPIRKVLMTGLGTATGYISAERCARQMASAIRDFAEACAQPKKWKSLTWSDAYGYANEGKSTHAL</sequence>
<dbReference type="EMBL" id="KL142372">
    <property type="protein sequence ID" value="KDR80220.1"/>
    <property type="molecule type" value="Genomic_DNA"/>
</dbReference>
<gene>
    <name evidence="1" type="ORF">GALMADRAFT_61988</name>
</gene>
<reference evidence="2" key="1">
    <citation type="journal article" date="2014" name="Proc. Natl. Acad. Sci. U.S.A.">
        <title>Extensive sampling of basidiomycete genomes demonstrates inadequacy of the white-rot/brown-rot paradigm for wood decay fungi.</title>
        <authorList>
            <person name="Riley R."/>
            <person name="Salamov A.A."/>
            <person name="Brown D.W."/>
            <person name="Nagy L.G."/>
            <person name="Floudas D."/>
            <person name="Held B.W."/>
            <person name="Levasseur A."/>
            <person name="Lombard V."/>
            <person name="Morin E."/>
            <person name="Otillar R."/>
            <person name="Lindquist E.A."/>
            <person name="Sun H."/>
            <person name="LaButti K.M."/>
            <person name="Schmutz J."/>
            <person name="Jabbour D."/>
            <person name="Luo H."/>
            <person name="Baker S.E."/>
            <person name="Pisabarro A.G."/>
            <person name="Walton J.D."/>
            <person name="Blanchette R.A."/>
            <person name="Henrissat B."/>
            <person name="Martin F."/>
            <person name="Cullen D."/>
            <person name="Hibbett D.S."/>
            <person name="Grigoriev I.V."/>
        </authorList>
    </citation>
    <scope>NUCLEOTIDE SEQUENCE [LARGE SCALE GENOMIC DNA]</scope>
    <source>
        <strain evidence="2">CBS 339.88</strain>
    </source>
</reference>
<dbReference type="Gene3D" id="3.40.220.10">
    <property type="entry name" value="Leucine Aminopeptidase, subunit E, domain 1"/>
    <property type="match status" value="1"/>
</dbReference>
<organism evidence="1 2">
    <name type="scientific">Galerina marginata (strain CBS 339.88)</name>
    <dbReference type="NCBI Taxonomy" id="685588"/>
    <lineage>
        <taxon>Eukaryota</taxon>
        <taxon>Fungi</taxon>
        <taxon>Dikarya</taxon>
        <taxon>Basidiomycota</taxon>
        <taxon>Agaricomycotina</taxon>
        <taxon>Agaricomycetes</taxon>
        <taxon>Agaricomycetidae</taxon>
        <taxon>Agaricales</taxon>
        <taxon>Agaricineae</taxon>
        <taxon>Strophariaceae</taxon>
        <taxon>Galerina</taxon>
    </lineage>
</organism>
<evidence type="ECO:0000313" key="1">
    <source>
        <dbReference type="EMBL" id="KDR80220.1"/>
    </source>
</evidence>
<dbReference type="OrthoDB" id="6082470at2759"/>
<dbReference type="AlphaFoldDB" id="A0A067TAH2"/>
<name>A0A067TAH2_GALM3</name>
<keyword evidence="2" id="KW-1185">Reference proteome</keyword>
<proteinExistence type="predicted"/>
<dbReference type="Proteomes" id="UP000027222">
    <property type="component" value="Unassembled WGS sequence"/>
</dbReference>
<evidence type="ECO:0008006" key="3">
    <source>
        <dbReference type="Google" id="ProtNLM"/>
    </source>
</evidence>
<accession>A0A067TAH2</accession>
<evidence type="ECO:0000313" key="2">
    <source>
        <dbReference type="Proteomes" id="UP000027222"/>
    </source>
</evidence>
<dbReference type="InterPro" id="IPR043472">
    <property type="entry name" value="Macro_dom-like"/>
</dbReference>